<dbReference type="AlphaFoldDB" id="A0A2H3JRF9"/>
<evidence type="ECO:0000313" key="2">
    <source>
        <dbReference type="EMBL" id="PCH44085.1"/>
    </source>
</evidence>
<name>A0A2H3JRF9_WOLCO</name>
<dbReference type="EMBL" id="KB468157">
    <property type="protein sequence ID" value="PCH44085.1"/>
    <property type="molecule type" value="Genomic_DNA"/>
</dbReference>
<evidence type="ECO:0000259" key="1">
    <source>
        <dbReference type="PROSITE" id="PS50097"/>
    </source>
</evidence>
<dbReference type="Proteomes" id="UP000218811">
    <property type="component" value="Unassembled WGS sequence"/>
</dbReference>
<accession>A0A2H3JRF9</accession>
<gene>
    <name evidence="2" type="ORF">WOLCODRAFT_133073</name>
</gene>
<dbReference type="OrthoDB" id="3227959at2759"/>
<dbReference type="PROSITE" id="PS50097">
    <property type="entry name" value="BTB"/>
    <property type="match status" value="1"/>
</dbReference>
<sequence>MAHLLPTAQCDLIGSSRASSYDSNAVVRHRDLWFLDGSVVLRAENMLFRVHKSQLSRRSALFRDLFSLPQPDTHVASSLVSSVSHGDQQMIDGCPVLFLQDTADDLTNLLNAIYDGPTFGKNDRKDFQLVSGLLRLSSKYLVDRVRDTALAHLQTAWPSTLRGWDAREDNARSFELETCAHRGFRYPSPVTIINLAREIDAPELLPCAFYDLSRYRFRQIYESDEEGPLATDPQTLAESLSPADMQRLALGKEEAQSCVAALIQSMANIPHRTLPHLSHPTTAFTHHRRRSSGNICASPATCRKEFAELVDLATQHYLIDKERGSSDPLYVAEELGQLKGAEFSECRACARSLEMWAAKERERVWKQIPAWFRLDGW</sequence>
<dbReference type="InterPro" id="IPR000210">
    <property type="entry name" value="BTB/POZ_dom"/>
</dbReference>
<dbReference type="InterPro" id="IPR011333">
    <property type="entry name" value="SKP1/BTB/POZ_sf"/>
</dbReference>
<dbReference type="Gene3D" id="3.30.710.10">
    <property type="entry name" value="Potassium Channel Kv1.1, Chain A"/>
    <property type="match status" value="1"/>
</dbReference>
<feature type="domain" description="BTB" evidence="1">
    <location>
        <begin position="37"/>
        <end position="116"/>
    </location>
</feature>
<organism evidence="2 3">
    <name type="scientific">Wolfiporia cocos (strain MD-104)</name>
    <name type="common">Brown rot fungus</name>
    <dbReference type="NCBI Taxonomy" id="742152"/>
    <lineage>
        <taxon>Eukaryota</taxon>
        <taxon>Fungi</taxon>
        <taxon>Dikarya</taxon>
        <taxon>Basidiomycota</taxon>
        <taxon>Agaricomycotina</taxon>
        <taxon>Agaricomycetes</taxon>
        <taxon>Polyporales</taxon>
        <taxon>Phaeolaceae</taxon>
        <taxon>Wolfiporia</taxon>
    </lineage>
</organism>
<protein>
    <recommendedName>
        <fullName evidence="1">BTB domain-containing protein</fullName>
    </recommendedName>
</protein>
<keyword evidence="3" id="KW-1185">Reference proteome</keyword>
<dbReference type="CDD" id="cd18186">
    <property type="entry name" value="BTB_POZ_ZBTB_KLHL-like"/>
    <property type="match status" value="1"/>
</dbReference>
<reference evidence="2 3" key="1">
    <citation type="journal article" date="2012" name="Science">
        <title>The Paleozoic origin of enzymatic lignin decomposition reconstructed from 31 fungal genomes.</title>
        <authorList>
            <person name="Floudas D."/>
            <person name="Binder M."/>
            <person name="Riley R."/>
            <person name="Barry K."/>
            <person name="Blanchette R.A."/>
            <person name="Henrissat B."/>
            <person name="Martinez A.T."/>
            <person name="Otillar R."/>
            <person name="Spatafora J.W."/>
            <person name="Yadav J.S."/>
            <person name="Aerts A."/>
            <person name="Benoit I."/>
            <person name="Boyd A."/>
            <person name="Carlson A."/>
            <person name="Copeland A."/>
            <person name="Coutinho P.M."/>
            <person name="de Vries R.P."/>
            <person name="Ferreira P."/>
            <person name="Findley K."/>
            <person name="Foster B."/>
            <person name="Gaskell J."/>
            <person name="Glotzer D."/>
            <person name="Gorecki P."/>
            <person name="Heitman J."/>
            <person name="Hesse C."/>
            <person name="Hori C."/>
            <person name="Igarashi K."/>
            <person name="Jurgens J.A."/>
            <person name="Kallen N."/>
            <person name="Kersten P."/>
            <person name="Kohler A."/>
            <person name="Kuees U."/>
            <person name="Kumar T.K.A."/>
            <person name="Kuo A."/>
            <person name="LaButti K."/>
            <person name="Larrondo L.F."/>
            <person name="Lindquist E."/>
            <person name="Ling A."/>
            <person name="Lombard V."/>
            <person name="Lucas S."/>
            <person name="Lundell T."/>
            <person name="Martin R."/>
            <person name="McLaughlin D.J."/>
            <person name="Morgenstern I."/>
            <person name="Morin E."/>
            <person name="Murat C."/>
            <person name="Nagy L.G."/>
            <person name="Nolan M."/>
            <person name="Ohm R.A."/>
            <person name="Patyshakuliyeva A."/>
            <person name="Rokas A."/>
            <person name="Ruiz-Duenas F.J."/>
            <person name="Sabat G."/>
            <person name="Salamov A."/>
            <person name="Samejima M."/>
            <person name="Schmutz J."/>
            <person name="Slot J.C."/>
            <person name="St John F."/>
            <person name="Stenlid J."/>
            <person name="Sun H."/>
            <person name="Sun S."/>
            <person name="Syed K."/>
            <person name="Tsang A."/>
            <person name="Wiebenga A."/>
            <person name="Young D."/>
            <person name="Pisabarro A."/>
            <person name="Eastwood D.C."/>
            <person name="Martin F."/>
            <person name="Cullen D."/>
            <person name="Grigoriev I.V."/>
            <person name="Hibbett D.S."/>
        </authorList>
    </citation>
    <scope>NUCLEOTIDE SEQUENCE [LARGE SCALE GENOMIC DNA]</scope>
    <source>
        <strain evidence="2 3">MD-104</strain>
    </source>
</reference>
<dbReference type="SUPFAM" id="SSF54695">
    <property type="entry name" value="POZ domain"/>
    <property type="match status" value="1"/>
</dbReference>
<dbReference type="SMART" id="SM00225">
    <property type="entry name" value="BTB"/>
    <property type="match status" value="1"/>
</dbReference>
<proteinExistence type="predicted"/>
<dbReference type="STRING" id="742152.A0A2H3JRF9"/>
<dbReference type="OMA" id="MIPLWFR"/>
<evidence type="ECO:0000313" key="3">
    <source>
        <dbReference type="Proteomes" id="UP000218811"/>
    </source>
</evidence>